<organism evidence="1 2">
    <name type="scientific">Clydaea vesicula</name>
    <dbReference type="NCBI Taxonomy" id="447962"/>
    <lineage>
        <taxon>Eukaryota</taxon>
        <taxon>Fungi</taxon>
        <taxon>Fungi incertae sedis</taxon>
        <taxon>Chytridiomycota</taxon>
        <taxon>Chytridiomycota incertae sedis</taxon>
        <taxon>Chytridiomycetes</taxon>
        <taxon>Lobulomycetales</taxon>
        <taxon>Lobulomycetaceae</taxon>
        <taxon>Clydaea</taxon>
    </lineage>
</organism>
<name>A0AAD5XSD3_9FUNG</name>
<accession>A0AAD5XSD3</accession>
<sequence>WDSKGLKSENLEVPPTESVTLLNPETPEPVPLTWMLLFSEEKFLSSISDFSLVFT</sequence>
<dbReference type="Proteomes" id="UP001211065">
    <property type="component" value="Unassembled WGS sequence"/>
</dbReference>
<evidence type="ECO:0000313" key="1">
    <source>
        <dbReference type="EMBL" id="KAJ3204953.1"/>
    </source>
</evidence>
<feature type="non-terminal residue" evidence="1">
    <location>
        <position position="1"/>
    </location>
</feature>
<protein>
    <submittedName>
        <fullName evidence="1">Uncharacterized protein</fullName>
    </submittedName>
</protein>
<dbReference type="EMBL" id="JADGJW010001249">
    <property type="protein sequence ID" value="KAJ3204953.1"/>
    <property type="molecule type" value="Genomic_DNA"/>
</dbReference>
<dbReference type="AlphaFoldDB" id="A0AAD5XSD3"/>
<comment type="caution">
    <text evidence="1">The sequence shown here is derived from an EMBL/GenBank/DDBJ whole genome shotgun (WGS) entry which is preliminary data.</text>
</comment>
<gene>
    <name evidence="1" type="ORF">HK099_000967</name>
</gene>
<keyword evidence="2" id="KW-1185">Reference proteome</keyword>
<evidence type="ECO:0000313" key="2">
    <source>
        <dbReference type="Proteomes" id="UP001211065"/>
    </source>
</evidence>
<proteinExistence type="predicted"/>
<reference evidence="1" key="1">
    <citation type="submission" date="2020-05" db="EMBL/GenBank/DDBJ databases">
        <title>Phylogenomic resolution of chytrid fungi.</title>
        <authorList>
            <person name="Stajich J.E."/>
            <person name="Amses K."/>
            <person name="Simmons R."/>
            <person name="Seto K."/>
            <person name="Myers J."/>
            <person name="Bonds A."/>
            <person name="Quandt C.A."/>
            <person name="Barry K."/>
            <person name="Liu P."/>
            <person name="Grigoriev I."/>
            <person name="Longcore J.E."/>
            <person name="James T.Y."/>
        </authorList>
    </citation>
    <scope>NUCLEOTIDE SEQUENCE</scope>
    <source>
        <strain evidence="1">JEL0476</strain>
    </source>
</reference>